<keyword evidence="4" id="KW-0560">Oxidoreductase</keyword>
<evidence type="ECO:0000256" key="1">
    <source>
        <dbReference type="ARBA" id="ARBA00001974"/>
    </source>
</evidence>
<reference evidence="6" key="1">
    <citation type="submission" date="2022-10" db="EMBL/GenBank/DDBJ databases">
        <title>Description of microaerobic benzene degrading bacteria.</title>
        <authorList>
            <person name="Bedics A."/>
            <person name="Tancsics A."/>
            <person name="Banerjee S."/>
        </authorList>
    </citation>
    <scope>NUCLEOTIDE SEQUENCE</scope>
    <source>
        <strain evidence="6">D2M1</strain>
    </source>
</reference>
<dbReference type="Gene3D" id="3.50.50.60">
    <property type="entry name" value="FAD/NAD(P)-binding domain"/>
    <property type="match status" value="2"/>
</dbReference>
<name>A0ABT5RTB1_9BURK</name>
<proteinExistence type="predicted"/>
<dbReference type="InterPro" id="IPR050315">
    <property type="entry name" value="FAD-oxidoreductase_2"/>
</dbReference>
<evidence type="ECO:0000313" key="6">
    <source>
        <dbReference type="EMBL" id="MDD2176942.1"/>
    </source>
</evidence>
<feature type="domain" description="FAD-dependent oxidoreductase 2 FAD-binding" evidence="5">
    <location>
        <begin position="15"/>
        <end position="552"/>
    </location>
</feature>
<evidence type="ECO:0000256" key="3">
    <source>
        <dbReference type="ARBA" id="ARBA00022827"/>
    </source>
</evidence>
<sequence>MNPANPSSSQELTCDLLVVGSGAGGLSTAIAARKHGLDVIVIEKATCFGGTTAFSGGVLWIPGNTQCAAPDTREAMRTYMQDQTGPFYQADAVDAFLDHAPEMVAWFERETAVRFVPTLYPDYHPDAPGGAAIGRSILAAPYDASQLGPELARLRPPLSTITFVGMMFNSSNADLKHFFRATKSVVSAAYVARRLGGHLLDLLRYRRGVQVTSGNALAARLAKTCFDLGIPIHTEAEARELLQADDRVTGARVHTPRGERRIRTRRGVVLACGGYPHDVARITQRYPHLASGGEHLSPVPAENTGDGLRLGAQVGGQVDERFDGVGAAAWMPVSRVPLSQGRTGVFPHLLDRYKPGIIGVLRNGRRFTNESHSYHDVGAAMIEACRDQRETAMWLLCDQATLSKYGLGYAKPAPMPVGGLIRKGYLFKGRTLADLAHAAGIDPEGLEATVREYNTGARNGEDRQFGRGTTAFNRYLADPDQQPNPCVAPIGAGPYYAVKVVMGDLGTFEGLRTTTEGQVLRADGQAVPGLYAVGNDRTSIMGGNYPGAGITLGPAMTFGWITGHHVAGAWPPDQRTAPTRKEACHAA</sequence>
<evidence type="ECO:0000256" key="2">
    <source>
        <dbReference type="ARBA" id="ARBA00022630"/>
    </source>
</evidence>
<evidence type="ECO:0000256" key="4">
    <source>
        <dbReference type="ARBA" id="ARBA00023002"/>
    </source>
</evidence>
<comment type="cofactor">
    <cofactor evidence="1">
        <name>FAD</name>
        <dbReference type="ChEBI" id="CHEBI:57692"/>
    </cofactor>
</comment>
<dbReference type="PANTHER" id="PTHR43400:SF10">
    <property type="entry name" value="3-OXOSTEROID 1-DEHYDROGENASE"/>
    <property type="match status" value="1"/>
</dbReference>
<dbReference type="InterPro" id="IPR036188">
    <property type="entry name" value="FAD/NAD-bd_sf"/>
</dbReference>
<dbReference type="RefSeq" id="WP_274108010.1">
    <property type="nucleotide sequence ID" value="NZ_JAPCKI010000002.1"/>
</dbReference>
<dbReference type="Proteomes" id="UP001148932">
    <property type="component" value="Unassembled WGS sequence"/>
</dbReference>
<dbReference type="Gene3D" id="3.90.700.10">
    <property type="entry name" value="Succinate dehydrogenase/fumarate reductase flavoprotein, catalytic domain"/>
    <property type="match status" value="1"/>
</dbReference>
<dbReference type="PANTHER" id="PTHR43400">
    <property type="entry name" value="FUMARATE REDUCTASE"/>
    <property type="match status" value="1"/>
</dbReference>
<accession>A0ABT5RTB1</accession>
<dbReference type="Pfam" id="PF00890">
    <property type="entry name" value="FAD_binding_2"/>
    <property type="match status" value="1"/>
</dbReference>
<keyword evidence="7" id="KW-1185">Reference proteome</keyword>
<dbReference type="InterPro" id="IPR027477">
    <property type="entry name" value="Succ_DH/fumarate_Rdtase_cat_sf"/>
</dbReference>
<dbReference type="InterPro" id="IPR003953">
    <property type="entry name" value="FAD-dep_OxRdtase_2_FAD-bd"/>
</dbReference>
<dbReference type="PRINTS" id="PR00411">
    <property type="entry name" value="PNDRDTASEI"/>
</dbReference>
<gene>
    <name evidence="6" type="ORF">OIN59_05810</name>
</gene>
<organism evidence="6 7">
    <name type="scientific">Acidovorax benzenivorans</name>
    <dbReference type="NCBI Taxonomy" id="2987520"/>
    <lineage>
        <taxon>Bacteria</taxon>
        <taxon>Pseudomonadati</taxon>
        <taxon>Pseudomonadota</taxon>
        <taxon>Betaproteobacteria</taxon>
        <taxon>Burkholderiales</taxon>
        <taxon>Comamonadaceae</taxon>
        <taxon>Acidovorax</taxon>
    </lineage>
</organism>
<dbReference type="SUPFAM" id="SSF51905">
    <property type="entry name" value="FAD/NAD(P)-binding domain"/>
    <property type="match status" value="1"/>
</dbReference>
<comment type="caution">
    <text evidence="6">The sequence shown here is derived from an EMBL/GenBank/DDBJ whole genome shotgun (WGS) entry which is preliminary data.</text>
</comment>
<keyword evidence="3" id="KW-0274">FAD</keyword>
<dbReference type="SUPFAM" id="SSF56425">
    <property type="entry name" value="Succinate dehydrogenase/fumarate reductase flavoprotein, catalytic domain"/>
    <property type="match status" value="1"/>
</dbReference>
<evidence type="ECO:0000259" key="5">
    <source>
        <dbReference type="Pfam" id="PF00890"/>
    </source>
</evidence>
<evidence type="ECO:0000313" key="7">
    <source>
        <dbReference type="Proteomes" id="UP001148932"/>
    </source>
</evidence>
<protein>
    <submittedName>
        <fullName evidence="6">FAD-dependent oxidoreductase</fullName>
    </submittedName>
</protein>
<keyword evidence="2" id="KW-0285">Flavoprotein</keyword>
<dbReference type="EMBL" id="JAPCKI010000002">
    <property type="protein sequence ID" value="MDD2176942.1"/>
    <property type="molecule type" value="Genomic_DNA"/>
</dbReference>